<dbReference type="RefSeq" id="WP_073593438.1">
    <property type="nucleotide sequence ID" value="NZ_MRCE01000008.1"/>
</dbReference>
<reference evidence="1 2" key="1">
    <citation type="submission" date="2016-11" db="EMBL/GenBank/DDBJ databases">
        <title>Draft Genome Sequences of Nine Cyanobacterial Strains from Diverse Habitats.</title>
        <authorList>
            <person name="Zhu T."/>
            <person name="Hou S."/>
            <person name="Lu X."/>
            <person name="Hess W.R."/>
        </authorList>
    </citation>
    <scope>NUCLEOTIDE SEQUENCE [LARGE SCALE GENOMIC DNA]</scope>
    <source>
        <strain evidence="1 2">IAM M-71</strain>
    </source>
</reference>
<proteinExistence type="predicted"/>
<dbReference type="EMBL" id="MRCE01000008">
    <property type="protein sequence ID" value="OKH38476.1"/>
    <property type="molecule type" value="Genomic_DNA"/>
</dbReference>
<dbReference type="Pfam" id="PF00756">
    <property type="entry name" value="Esterase"/>
    <property type="match status" value="1"/>
</dbReference>
<dbReference type="PANTHER" id="PTHR48098">
    <property type="entry name" value="ENTEROCHELIN ESTERASE-RELATED"/>
    <property type="match status" value="1"/>
</dbReference>
<dbReference type="STRING" id="454136.NIES2119_10655"/>
<dbReference type="Proteomes" id="UP000185860">
    <property type="component" value="Unassembled WGS sequence"/>
</dbReference>
<comment type="caution">
    <text evidence="1">The sequence shown here is derived from an EMBL/GenBank/DDBJ whole genome shotgun (WGS) entry which is preliminary data.</text>
</comment>
<dbReference type="InterPro" id="IPR050583">
    <property type="entry name" value="Mycobacterial_A85_antigen"/>
</dbReference>
<gene>
    <name evidence="1" type="ORF">NIES2119_10655</name>
</gene>
<name>A0A1U7IMG1_9CYAN</name>
<dbReference type="InterPro" id="IPR029058">
    <property type="entry name" value="AB_hydrolase_fold"/>
</dbReference>
<evidence type="ECO:0000313" key="2">
    <source>
        <dbReference type="Proteomes" id="UP000185860"/>
    </source>
</evidence>
<accession>A0A1U7IMG1</accession>
<keyword evidence="1" id="KW-0378">Hydrolase</keyword>
<dbReference type="GO" id="GO:0016787">
    <property type="term" value="F:hydrolase activity"/>
    <property type="evidence" value="ECO:0007669"/>
    <property type="project" value="UniProtKB-KW"/>
</dbReference>
<protein>
    <submittedName>
        <fullName evidence="1">Hydrolase</fullName>
    </submittedName>
</protein>
<sequence>MGDIQIIRDFYSFGEQTNRTLRIFTPTAYHEQPYKRFPVLYMLDGQNIFSHPESAVYDTWCANIALEDLISQGTIQPWIIVGIDHLPNRMEEYSPWQDGRGHLTSEFLVNSLKPYIDRQYRTLTDPQNTAILGSSMGGLFALYIGKTYPQLFGRIGGISPALMFGGDFMFRYWDRHTRFWSKILLYVGSAEQYNYYGTELDFVPINEYFYQHLKNLGYTEQELSFVLAESEIHHETAWQKRLPEILTWLLEPTVGSGWF</sequence>
<dbReference type="SUPFAM" id="SSF53474">
    <property type="entry name" value="alpha/beta-Hydrolases"/>
    <property type="match status" value="1"/>
</dbReference>
<dbReference type="InterPro" id="IPR000801">
    <property type="entry name" value="Esterase-like"/>
</dbReference>
<dbReference type="OrthoDB" id="9784036at2"/>
<dbReference type="AlphaFoldDB" id="A0A1U7IMG1"/>
<dbReference type="PANTHER" id="PTHR48098:SF6">
    <property type="entry name" value="FERRI-BACILLIBACTIN ESTERASE BESA"/>
    <property type="match status" value="1"/>
</dbReference>
<evidence type="ECO:0000313" key="1">
    <source>
        <dbReference type="EMBL" id="OKH38476.1"/>
    </source>
</evidence>
<organism evidence="1 2">
    <name type="scientific">[Phormidium ambiguum] IAM M-71</name>
    <dbReference type="NCBI Taxonomy" id="454136"/>
    <lineage>
        <taxon>Bacteria</taxon>
        <taxon>Bacillati</taxon>
        <taxon>Cyanobacteriota</taxon>
        <taxon>Cyanophyceae</taxon>
        <taxon>Oscillatoriophycideae</taxon>
        <taxon>Aerosakkonematales</taxon>
        <taxon>Aerosakkonemataceae</taxon>
        <taxon>Floridanema</taxon>
    </lineage>
</organism>
<dbReference type="Gene3D" id="3.40.50.1820">
    <property type="entry name" value="alpha/beta hydrolase"/>
    <property type="match status" value="1"/>
</dbReference>